<keyword evidence="2" id="KW-1185">Reference proteome</keyword>
<sequence>MKNKKTYIILLIVLGIITSSVAAYVSDVYKNRESFKENLIRLHVIANSDAPFDQTLKLKVRDKIINEMSSKFKTKSINEAKGIITENINFIEKVALEEVKSNGFNYSVKVALQEHNFPTKNYGSITLPAGEYEALRVVIGNGEGKNWWCVLFPPLCFIDVKHGLTDEKTQTELKEVLSEEEYQMINSAAAQKGELPIKLKFKVVEILEKSKWKLSKIMGY</sequence>
<proteinExistence type="predicted"/>
<organism evidence="1 2">
    <name type="scientific">Maledivibacter halophilus</name>
    <dbReference type="NCBI Taxonomy" id="36842"/>
    <lineage>
        <taxon>Bacteria</taxon>
        <taxon>Bacillati</taxon>
        <taxon>Bacillota</taxon>
        <taxon>Clostridia</taxon>
        <taxon>Peptostreptococcales</taxon>
        <taxon>Caminicellaceae</taxon>
        <taxon>Maledivibacter</taxon>
    </lineage>
</organism>
<gene>
    <name evidence="1" type="ORF">SAMN02194393_01607</name>
</gene>
<accession>A0A1T5K4V3</accession>
<dbReference type="STRING" id="36842.SAMN02194393_01607"/>
<protein>
    <submittedName>
        <fullName evidence="1">Stage II sporulation protein R</fullName>
    </submittedName>
</protein>
<dbReference type="Pfam" id="PF09551">
    <property type="entry name" value="Spore_II_R"/>
    <property type="match status" value="1"/>
</dbReference>
<dbReference type="InterPro" id="IPR014202">
    <property type="entry name" value="Spore_II_R"/>
</dbReference>
<dbReference type="EMBL" id="FUZT01000003">
    <property type="protein sequence ID" value="SKC58488.1"/>
    <property type="molecule type" value="Genomic_DNA"/>
</dbReference>
<dbReference type="NCBIfam" id="TIGR02837">
    <property type="entry name" value="spore_II_R"/>
    <property type="match status" value="1"/>
</dbReference>
<evidence type="ECO:0000313" key="2">
    <source>
        <dbReference type="Proteomes" id="UP000190285"/>
    </source>
</evidence>
<dbReference type="RefSeq" id="WP_079490702.1">
    <property type="nucleotide sequence ID" value="NZ_FUZT01000003.1"/>
</dbReference>
<reference evidence="1 2" key="1">
    <citation type="submission" date="2017-02" db="EMBL/GenBank/DDBJ databases">
        <authorList>
            <person name="Peterson S.W."/>
        </authorList>
    </citation>
    <scope>NUCLEOTIDE SEQUENCE [LARGE SCALE GENOMIC DNA]</scope>
    <source>
        <strain evidence="1 2">M1</strain>
    </source>
</reference>
<dbReference type="AlphaFoldDB" id="A0A1T5K4V3"/>
<evidence type="ECO:0000313" key="1">
    <source>
        <dbReference type="EMBL" id="SKC58488.1"/>
    </source>
</evidence>
<dbReference type="OrthoDB" id="9793324at2"/>
<dbReference type="Proteomes" id="UP000190285">
    <property type="component" value="Unassembled WGS sequence"/>
</dbReference>
<name>A0A1T5K4V3_9FIRM</name>